<dbReference type="InterPro" id="IPR032446">
    <property type="entry name" value="SCAPER_N"/>
</dbReference>
<dbReference type="AlphaFoldDB" id="A0AAV5DLS1"/>
<accession>A0AAV5DLS1</accession>
<protein>
    <recommendedName>
        <fullName evidence="2">S phase cyclin A-associated protein in the endoplasmic reticulum N-terminal domain-containing protein</fullName>
    </recommendedName>
</protein>
<gene>
    <name evidence="3" type="primary">ga29306</name>
    <name evidence="3" type="ORF">PR202_ga29306</name>
</gene>
<reference evidence="3" key="2">
    <citation type="submission" date="2021-12" db="EMBL/GenBank/DDBJ databases">
        <title>Resequencing data analysis of finger millet.</title>
        <authorList>
            <person name="Hatakeyama M."/>
            <person name="Aluri S."/>
            <person name="Balachadran M.T."/>
            <person name="Sivarajan S.R."/>
            <person name="Poveda L."/>
            <person name="Shimizu-Inatsugi R."/>
            <person name="Schlapbach R."/>
            <person name="Sreeman S.M."/>
            <person name="Shimizu K.K."/>
        </authorList>
    </citation>
    <scope>NUCLEOTIDE SEQUENCE</scope>
</reference>
<evidence type="ECO:0000313" key="3">
    <source>
        <dbReference type="EMBL" id="GJN11136.1"/>
    </source>
</evidence>
<reference evidence="3" key="1">
    <citation type="journal article" date="2018" name="DNA Res.">
        <title>Multiple hybrid de novo genome assembly of finger millet, an orphan allotetraploid crop.</title>
        <authorList>
            <person name="Hatakeyama M."/>
            <person name="Aluri S."/>
            <person name="Balachadran M.T."/>
            <person name="Sivarajan S.R."/>
            <person name="Patrignani A."/>
            <person name="Gruter S."/>
            <person name="Poveda L."/>
            <person name="Shimizu-Inatsugi R."/>
            <person name="Baeten J."/>
            <person name="Francoijs K.J."/>
            <person name="Nataraja K.N."/>
            <person name="Reddy Y.A.N."/>
            <person name="Phadnis S."/>
            <person name="Ravikumar R.L."/>
            <person name="Schlapbach R."/>
            <person name="Sreeman S.M."/>
            <person name="Shimizu K.K."/>
        </authorList>
    </citation>
    <scope>NUCLEOTIDE SEQUENCE</scope>
</reference>
<feature type="compositionally biased region" description="Polar residues" evidence="1">
    <location>
        <begin position="26"/>
        <end position="54"/>
    </location>
</feature>
<dbReference type="Pfam" id="PF16501">
    <property type="entry name" value="SCAPER_N"/>
    <property type="match status" value="1"/>
</dbReference>
<proteinExistence type="predicted"/>
<feature type="compositionally biased region" description="Polar residues" evidence="1">
    <location>
        <begin position="94"/>
        <end position="105"/>
    </location>
</feature>
<feature type="region of interest" description="Disordered" evidence="1">
    <location>
        <begin position="21"/>
        <end position="151"/>
    </location>
</feature>
<evidence type="ECO:0000313" key="4">
    <source>
        <dbReference type="Proteomes" id="UP001054889"/>
    </source>
</evidence>
<comment type="caution">
    <text evidence="3">The sequence shown here is derived from an EMBL/GenBank/DDBJ whole genome shotgun (WGS) entry which is preliminary data.</text>
</comment>
<name>A0AAV5DLS1_ELECO</name>
<feature type="domain" description="S phase cyclin A-associated protein in the endoplasmic reticulum N-terminal" evidence="2">
    <location>
        <begin position="315"/>
        <end position="374"/>
    </location>
</feature>
<feature type="compositionally biased region" description="Basic and acidic residues" evidence="1">
    <location>
        <begin position="77"/>
        <end position="89"/>
    </location>
</feature>
<organism evidence="3 4">
    <name type="scientific">Eleusine coracana subsp. coracana</name>
    <dbReference type="NCBI Taxonomy" id="191504"/>
    <lineage>
        <taxon>Eukaryota</taxon>
        <taxon>Viridiplantae</taxon>
        <taxon>Streptophyta</taxon>
        <taxon>Embryophyta</taxon>
        <taxon>Tracheophyta</taxon>
        <taxon>Spermatophyta</taxon>
        <taxon>Magnoliopsida</taxon>
        <taxon>Liliopsida</taxon>
        <taxon>Poales</taxon>
        <taxon>Poaceae</taxon>
        <taxon>PACMAD clade</taxon>
        <taxon>Chloridoideae</taxon>
        <taxon>Cynodonteae</taxon>
        <taxon>Eleusininae</taxon>
        <taxon>Eleusine</taxon>
    </lineage>
</organism>
<evidence type="ECO:0000259" key="2">
    <source>
        <dbReference type="Pfam" id="PF16501"/>
    </source>
</evidence>
<keyword evidence="4" id="KW-1185">Reference proteome</keyword>
<feature type="compositionally biased region" description="Basic and acidic residues" evidence="1">
    <location>
        <begin position="107"/>
        <end position="120"/>
    </location>
</feature>
<dbReference type="Proteomes" id="UP001054889">
    <property type="component" value="Unassembled WGS sequence"/>
</dbReference>
<dbReference type="PANTHER" id="PTHR31434">
    <property type="entry name" value="S PHASE CYCLIN A-ASSOCIATED PROTEIN IN THE ENDOPLASMIC RETICULUM"/>
    <property type="match status" value="1"/>
</dbReference>
<sequence length="393" mass="43176">MGSDNGDVDDLGSGWLEVKKKHRSSSKFTLQRSPGGSSHKILNSLSRTRTNSDSSRWRDKPQCPPPSIKANFGADELGSRETTDVHAEDVGASDLNSGLNASASECVSERPEELLVEKTGEPPPKTGLADCVDPSTPHESSSHSDGLAKCPDISDHVKYSPKTESLCVLSNTPVKFGDFDEVLSISVPSDASQDNSSSRHYRHDKDAAQFRNELKHESEHIVEINSWIKVDGTSLDVVNGVKTLNDDKSVLLDTHDILDNTLDVSCSTTSTDSVSLSCSNNDLEAPVTSSSVTSQESSTLFHGRAPASSDFGAETAESKERFRQRLWCFLFENLNRAVDELYLLCELECDMEQINESILVLEEAISDFQELKSRAEHLITPKNWLVCQRRGCQ</sequence>
<dbReference type="PANTHER" id="PTHR31434:SF2">
    <property type="entry name" value="S PHASE CYCLIN A-ASSOCIATED PROTEIN IN THE ENDOPLASMIC RETICULUM"/>
    <property type="match status" value="1"/>
</dbReference>
<evidence type="ECO:0000256" key="1">
    <source>
        <dbReference type="SAM" id="MobiDB-lite"/>
    </source>
</evidence>
<dbReference type="EMBL" id="BQKI01000018">
    <property type="protein sequence ID" value="GJN11136.1"/>
    <property type="molecule type" value="Genomic_DNA"/>
</dbReference>